<evidence type="ECO:0008006" key="3">
    <source>
        <dbReference type="Google" id="ProtNLM"/>
    </source>
</evidence>
<evidence type="ECO:0000313" key="1">
    <source>
        <dbReference type="EMBL" id="GGI18118.1"/>
    </source>
</evidence>
<dbReference type="Proteomes" id="UP000642180">
    <property type="component" value="Unassembled WGS sequence"/>
</dbReference>
<proteinExistence type="predicted"/>
<name>A0A8J3AP66_9BURK</name>
<dbReference type="PANTHER" id="PTHR35175:SF1">
    <property type="entry name" value="OXIDOREDUCTASE"/>
    <property type="match status" value="1"/>
</dbReference>
<accession>A0A8J3AP66</accession>
<keyword evidence="2" id="KW-1185">Reference proteome</keyword>
<protein>
    <recommendedName>
        <fullName evidence="3">DUF1289 domain-containing protein</fullName>
    </recommendedName>
</protein>
<reference evidence="2" key="1">
    <citation type="journal article" date="2019" name="Int. J. Syst. Evol. Microbiol.">
        <title>The Global Catalogue of Microorganisms (GCM) 10K type strain sequencing project: providing services to taxonomists for standard genome sequencing and annotation.</title>
        <authorList>
            <consortium name="The Broad Institute Genomics Platform"/>
            <consortium name="The Broad Institute Genome Sequencing Center for Infectious Disease"/>
            <person name="Wu L."/>
            <person name="Ma J."/>
        </authorList>
    </citation>
    <scope>NUCLEOTIDE SEQUENCE [LARGE SCALE GENOMIC DNA]</scope>
    <source>
        <strain evidence="2">CCM 2767</strain>
    </source>
</reference>
<organism evidence="1 2">
    <name type="scientific">Oxalicibacterium faecigallinarum</name>
    <dbReference type="NCBI Taxonomy" id="573741"/>
    <lineage>
        <taxon>Bacteria</taxon>
        <taxon>Pseudomonadati</taxon>
        <taxon>Pseudomonadota</taxon>
        <taxon>Betaproteobacteria</taxon>
        <taxon>Burkholderiales</taxon>
        <taxon>Oxalobacteraceae</taxon>
        <taxon>Oxalicibacterium</taxon>
    </lineage>
</organism>
<dbReference type="Pfam" id="PF06945">
    <property type="entry name" value="DUF1289"/>
    <property type="match status" value="1"/>
</dbReference>
<dbReference type="EMBL" id="BMDI01000001">
    <property type="protein sequence ID" value="GGI18118.1"/>
    <property type="molecule type" value="Genomic_DNA"/>
</dbReference>
<evidence type="ECO:0000313" key="2">
    <source>
        <dbReference type="Proteomes" id="UP000642180"/>
    </source>
</evidence>
<dbReference type="InterPro" id="IPR010710">
    <property type="entry name" value="DUF1289"/>
</dbReference>
<sequence>MDTYCVVADYNGTFSAQCCFFMSNKDSSPETSTEVVRSHARSSLRPDSPCAGYCSTSHGDEVCKGCGRTWDEVLNWIIYTDEEKDAVWARLEAAGLLKVKR</sequence>
<gene>
    <name evidence="1" type="ORF">GCM10008066_12400</name>
</gene>
<comment type="caution">
    <text evidence="1">The sequence shown here is derived from an EMBL/GenBank/DDBJ whole genome shotgun (WGS) entry which is preliminary data.</text>
</comment>
<dbReference type="AlphaFoldDB" id="A0A8J3AP66"/>
<dbReference type="PANTHER" id="PTHR35175">
    <property type="entry name" value="DUF1289 DOMAIN-CONTAINING PROTEIN"/>
    <property type="match status" value="1"/>
</dbReference>